<keyword evidence="2" id="KW-1185">Reference proteome</keyword>
<dbReference type="HOGENOM" id="CLU_2617855_0_0_6"/>
<evidence type="ECO:0000313" key="2">
    <source>
        <dbReference type="Proteomes" id="UP000005275"/>
    </source>
</evidence>
<dbReference type="KEGG" id="mpur:MARPU_08780"/>
<name>W0E7I6_MARPU</name>
<protein>
    <submittedName>
        <fullName evidence="1">Uncharacterized protein</fullName>
    </submittedName>
</protein>
<evidence type="ECO:0000313" key="1">
    <source>
        <dbReference type="EMBL" id="AHF05488.1"/>
    </source>
</evidence>
<dbReference type="STRING" id="765910.MARPU_08780"/>
<dbReference type="Proteomes" id="UP000005275">
    <property type="component" value="Chromosome"/>
</dbReference>
<organism evidence="1 2">
    <name type="scientific">Marichromatium purpuratum 984</name>
    <dbReference type="NCBI Taxonomy" id="765910"/>
    <lineage>
        <taxon>Bacteria</taxon>
        <taxon>Pseudomonadati</taxon>
        <taxon>Pseudomonadota</taxon>
        <taxon>Gammaproteobacteria</taxon>
        <taxon>Chromatiales</taxon>
        <taxon>Chromatiaceae</taxon>
        <taxon>Marichromatium</taxon>
    </lineage>
</organism>
<proteinExistence type="predicted"/>
<gene>
    <name evidence="1" type="ORF">MARPU_08780</name>
</gene>
<dbReference type="AlphaFoldDB" id="W0E7I6"/>
<dbReference type="EMBL" id="CP007031">
    <property type="protein sequence ID" value="AHF05488.1"/>
    <property type="molecule type" value="Genomic_DNA"/>
</dbReference>
<sequence>MKKVLEIFLNFATGEARHIGHCGQQDRVFRITQADPSGITAFECAVPTLEQFFGQAQRCRRADNRLDHLRGVDRFGIE</sequence>
<reference evidence="1 2" key="1">
    <citation type="submission" date="2013-12" db="EMBL/GenBank/DDBJ databases">
        <authorList>
            <consortium name="DOE Joint Genome Institute"/>
            <person name="Bryant D.A."/>
            <person name="Huntemann M."/>
            <person name="Han J."/>
            <person name="Chen A."/>
            <person name="Kyrpides N."/>
            <person name="Mavromatis K."/>
            <person name="Markowitz V."/>
            <person name="Palaniappan K."/>
            <person name="Ivanova N."/>
            <person name="Schaumberg A."/>
            <person name="Pati A."/>
            <person name="Liolios K."/>
            <person name="Nordberg H.P."/>
            <person name="Cantor M.N."/>
            <person name="Hua S.X."/>
            <person name="Woyke T."/>
        </authorList>
    </citation>
    <scope>NUCLEOTIDE SEQUENCE [LARGE SCALE GENOMIC DNA]</scope>
    <source>
        <strain evidence="1 2">984</strain>
    </source>
</reference>
<accession>W0E7I6</accession>